<keyword evidence="3" id="KW-0813">Transport</keyword>
<feature type="compositionally biased region" description="Basic and acidic residues" evidence="10">
    <location>
        <begin position="165"/>
        <end position="181"/>
    </location>
</feature>
<feature type="region of interest" description="Disordered" evidence="10">
    <location>
        <begin position="103"/>
        <end position="196"/>
    </location>
</feature>
<evidence type="ECO:0000256" key="6">
    <source>
        <dbReference type="ARBA" id="ARBA00022692"/>
    </source>
</evidence>
<feature type="compositionally biased region" description="Polar residues" evidence="10">
    <location>
        <begin position="138"/>
        <end position="164"/>
    </location>
</feature>
<dbReference type="GO" id="GO:0005886">
    <property type="term" value="C:plasma membrane"/>
    <property type="evidence" value="ECO:0007669"/>
    <property type="project" value="UniProtKB-SubCell"/>
</dbReference>
<evidence type="ECO:0000256" key="5">
    <source>
        <dbReference type="ARBA" id="ARBA00022519"/>
    </source>
</evidence>
<dbReference type="Gene3D" id="3.30.1150.10">
    <property type="match status" value="1"/>
</dbReference>
<feature type="compositionally biased region" description="Basic and acidic residues" evidence="10">
    <location>
        <begin position="121"/>
        <end position="137"/>
    </location>
</feature>
<dbReference type="NCBIfam" id="TIGR01352">
    <property type="entry name" value="tonB_Cterm"/>
    <property type="match status" value="1"/>
</dbReference>
<comment type="subcellular location">
    <subcellularLocation>
        <location evidence="1">Cell inner membrane</location>
        <topology evidence="1">Single-pass membrane protein</topology>
        <orientation evidence="1">Periplasmic side</orientation>
    </subcellularLocation>
</comment>
<evidence type="ECO:0000256" key="4">
    <source>
        <dbReference type="ARBA" id="ARBA00022475"/>
    </source>
</evidence>
<dbReference type="AlphaFoldDB" id="A0A8X8KGG4"/>
<dbReference type="Proteomes" id="UP000887320">
    <property type="component" value="Unassembled WGS sequence"/>
</dbReference>
<dbReference type="Pfam" id="PF03544">
    <property type="entry name" value="TonB_C"/>
    <property type="match status" value="1"/>
</dbReference>
<evidence type="ECO:0000313" key="13">
    <source>
        <dbReference type="Proteomes" id="UP000887320"/>
    </source>
</evidence>
<keyword evidence="5" id="KW-0997">Cell inner membrane</keyword>
<dbReference type="InterPro" id="IPR037682">
    <property type="entry name" value="TonB_C"/>
</dbReference>
<keyword evidence="7" id="KW-0653">Protein transport</keyword>
<evidence type="ECO:0000313" key="12">
    <source>
        <dbReference type="EMBL" id="MCF0264042.1"/>
    </source>
</evidence>
<evidence type="ECO:0000256" key="1">
    <source>
        <dbReference type="ARBA" id="ARBA00004383"/>
    </source>
</evidence>
<dbReference type="GO" id="GO:0055085">
    <property type="term" value="P:transmembrane transport"/>
    <property type="evidence" value="ECO:0007669"/>
    <property type="project" value="InterPro"/>
</dbReference>
<evidence type="ECO:0000256" key="8">
    <source>
        <dbReference type="ARBA" id="ARBA00022989"/>
    </source>
</evidence>
<accession>A0A8X8KGG4</accession>
<dbReference type="SUPFAM" id="SSF74653">
    <property type="entry name" value="TolA/TonB C-terminal domain"/>
    <property type="match status" value="1"/>
</dbReference>
<keyword evidence="4" id="KW-1003">Cell membrane</keyword>
<keyword evidence="8" id="KW-1133">Transmembrane helix</keyword>
<dbReference type="PANTHER" id="PTHR33446">
    <property type="entry name" value="PROTEIN TONB-RELATED"/>
    <property type="match status" value="1"/>
</dbReference>
<sequence>MSAVILASNDKQKYSTLCGVVISHILLLWSLSYLKTDVRIESHSPENAIQIRFISLNKTDVVQQSSTKLQTASEQAATQSKAQPQSTVATAVQHQQQVKVIHSTESKKLKMDQTTQQTTKAQEKKPTDQQTESKSESNRQSTQTFTETKSSTNTEQTASGQSNEIAKRAGGEAGKDNKKEQNAASTSQPQQPLPVSRVDVLSFGKLNYDDRELQNQQRLLVLTIKINPQGQPIDVRVKQSSGISSLDERAIQAAQKAKFKPHIVNGEALAIVVDFPIQLKLGRNR</sequence>
<keyword evidence="6" id="KW-0812">Transmembrane</keyword>
<evidence type="ECO:0000256" key="9">
    <source>
        <dbReference type="ARBA" id="ARBA00023136"/>
    </source>
</evidence>
<evidence type="ECO:0000256" key="7">
    <source>
        <dbReference type="ARBA" id="ARBA00022927"/>
    </source>
</evidence>
<feature type="domain" description="TonB C-terminal" evidence="11">
    <location>
        <begin position="192"/>
        <end position="285"/>
    </location>
</feature>
<dbReference type="EMBL" id="JAHWXT010000001">
    <property type="protein sequence ID" value="MCF0264042.1"/>
    <property type="molecule type" value="Genomic_DNA"/>
</dbReference>
<keyword evidence="9" id="KW-0472">Membrane</keyword>
<evidence type="ECO:0000256" key="2">
    <source>
        <dbReference type="ARBA" id="ARBA00006555"/>
    </source>
</evidence>
<comment type="caution">
    <text evidence="12">The sequence shown here is derived from an EMBL/GenBank/DDBJ whole genome shotgun (WGS) entry which is preliminary data.</text>
</comment>
<dbReference type="RefSeq" id="WP_234622973.1">
    <property type="nucleotide sequence ID" value="NZ_JAHWXT010000001.1"/>
</dbReference>
<dbReference type="InterPro" id="IPR006260">
    <property type="entry name" value="TonB/TolA_C"/>
</dbReference>
<proteinExistence type="inferred from homology"/>
<gene>
    <name evidence="12" type="ORF">KW868_06100</name>
</gene>
<evidence type="ECO:0000259" key="11">
    <source>
        <dbReference type="PROSITE" id="PS52015"/>
    </source>
</evidence>
<protein>
    <submittedName>
        <fullName evidence="12">TonB family protein</fullName>
    </submittedName>
</protein>
<evidence type="ECO:0000256" key="3">
    <source>
        <dbReference type="ARBA" id="ARBA00022448"/>
    </source>
</evidence>
<evidence type="ECO:0000256" key="10">
    <source>
        <dbReference type="SAM" id="MobiDB-lite"/>
    </source>
</evidence>
<name>A0A8X8KGG4_ACIGI</name>
<dbReference type="PROSITE" id="PS52015">
    <property type="entry name" value="TONB_CTD"/>
    <property type="match status" value="1"/>
</dbReference>
<dbReference type="GO" id="GO:0015031">
    <property type="term" value="P:protein transport"/>
    <property type="evidence" value="ECO:0007669"/>
    <property type="project" value="UniProtKB-KW"/>
</dbReference>
<comment type="similarity">
    <text evidence="2">Belongs to the TonB family.</text>
</comment>
<organism evidence="12 13">
    <name type="scientific">Acinetobacter guillouiae</name>
    <name type="common">Acinetobacter genomosp. 11</name>
    <dbReference type="NCBI Taxonomy" id="106649"/>
    <lineage>
        <taxon>Bacteria</taxon>
        <taxon>Pseudomonadati</taxon>
        <taxon>Pseudomonadota</taxon>
        <taxon>Gammaproteobacteria</taxon>
        <taxon>Moraxellales</taxon>
        <taxon>Moraxellaceae</taxon>
        <taxon>Acinetobacter</taxon>
    </lineage>
</organism>
<dbReference type="InterPro" id="IPR051045">
    <property type="entry name" value="TonB-dependent_transducer"/>
</dbReference>
<reference evidence="12" key="1">
    <citation type="submission" date="2021-07" db="EMBL/GenBank/DDBJ databases">
        <authorList>
            <person name="Fernandez M."/>
            <person name="Pereira P."/>
            <person name="Torres Tejerizo G.A."/>
            <person name="Gonzalez P."/>
            <person name="Agostini E."/>
        </authorList>
    </citation>
    <scope>NUCLEOTIDE SEQUENCE</scope>
    <source>
        <strain evidence="12">SFC 500-1A</strain>
    </source>
</reference>